<dbReference type="InterPro" id="IPR001608">
    <property type="entry name" value="Ala_racemase_N"/>
</dbReference>
<dbReference type="EMBL" id="PVBR01000001">
    <property type="protein sequence ID" value="PRD45893.1"/>
    <property type="molecule type" value="Genomic_DNA"/>
</dbReference>
<evidence type="ECO:0000256" key="4">
    <source>
        <dbReference type="ARBA" id="ARBA00013089"/>
    </source>
</evidence>
<evidence type="ECO:0000256" key="3">
    <source>
        <dbReference type="ARBA" id="ARBA00007880"/>
    </source>
</evidence>
<dbReference type="Pfam" id="PF00842">
    <property type="entry name" value="Ala_racemase_C"/>
    <property type="match status" value="1"/>
</dbReference>
<evidence type="ECO:0000256" key="1">
    <source>
        <dbReference type="ARBA" id="ARBA00000316"/>
    </source>
</evidence>
<dbReference type="InterPro" id="IPR020622">
    <property type="entry name" value="Ala_racemase_pyridoxalP-BS"/>
</dbReference>
<feature type="binding site" evidence="7 9">
    <location>
        <position position="152"/>
    </location>
    <ligand>
        <name>substrate</name>
    </ligand>
</feature>
<dbReference type="InterPro" id="IPR000821">
    <property type="entry name" value="Ala_racemase"/>
</dbReference>
<dbReference type="PRINTS" id="PR00992">
    <property type="entry name" value="ALARACEMASE"/>
</dbReference>
<dbReference type="InterPro" id="IPR009006">
    <property type="entry name" value="Ala_racemase/Decarboxylase_C"/>
</dbReference>
<comment type="function">
    <text evidence="7">Catalyzes the interconversion of L-alanine and D-alanine. May also act on other amino acids.</text>
</comment>
<evidence type="ECO:0000256" key="8">
    <source>
        <dbReference type="PIRSR" id="PIRSR600821-50"/>
    </source>
</evidence>
<comment type="similarity">
    <text evidence="3 7">Belongs to the alanine racemase family.</text>
</comment>
<dbReference type="SMART" id="SM01005">
    <property type="entry name" value="Ala_racemase_C"/>
    <property type="match status" value="1"/>
</dbReference>
<feature type="active site" description="Proton acceptor; specific for L-alanine" evidence="7">
    <location>
        <position position="271"/>
    </location>
</feature>
<dbReference type="Proteomes" id="UP000239434">
    <property type="component" value="Unassembled WGS sequence"/>
</dbReference>
<dbReference type="GO" id="GO:0008784">
    <property type="term" value="F:alanine racemase activity"/>
    <property type="evidence" value="ECO:0007669"/>
    <property type="project" value="UniProtKB-UniRule"/>
</dbReference>
<dbReference type="HAMAP" id="MF_01201">
    <property type="entry name" value="Ala_racemase"/>
    <property type="match status" value="1"/>
</dbReference>
<dbReference type="AlphaFoldDB" id="A0A2S9IZD4"/>
<keyword evidence="12" id="KW-1185">Reference proteome</keyword>
<protein>
    <recommendedName>
        <fullName evidence="4 7">Alanine racemase</fullName>
        <ecNumber evidence="4 7">5.1.1.1</ecNumber>
    </recommendedName>
</protein>
<organism evidence="11 12">
    <name type="scientific">Phyllobacterium phragmitis</name>
    <dbReference type="NCBI Taxonomy" id="2670329"/>
    <lineage>
        <taxon>Bacteria</taxon>
        <taxon>Pseudomonadati</taxon>
        <taxon>Pseudomonadota</taxon>
        <taxon>Alphaproteobacteria</taxon>
        <taxon>Hyphomicrobiales</taxon>
        <taxon>Phyllobacteriaceae</taxon>
        <taxon>Phyllobacterium</taxon>
    </lineage>
</organism>
<evidence type="ECO:0000256" key="6">
    <source>
        <dbReference type="ARBA" id="ARBA00023235"/>
    </source>
</evidence>
<dbReference type="InterPro" id="IPR029066">
    <property type="entry name" value="PLP-binding_barrel"/>
</dbReference>
<dbReference type="SUPFAM" id="SSF50621">
    <property type="entry name" value="Alanine racemase C-terminal domain-like"/>
    <property type="match status" value="1"/>
</dbReference>
<dbReference type="Gene3D" id="3.20.20.10">
    <property type="entry name" value="Alanine racemase"/>
    <property type="match status" value="1"/>
</dbReference>
<dbReference type="RefSeq" id="WP_105740191.1">
    <property type="nucleotide sequence ID" value="NZ_PVBR01000001.1"/>
</dbReference>
<feature type="active site" description="Proton acceptor; specific for D-alanine" evidence="7">
    <location>
        <position position="58"/>
    </location>
</feature>
<dbReference type="NCBIfam" id="TIGR00492">
    <property type="entry name" value="alr"/>
    <property type="match status" value="1"/>
</dbReference>
<feature type="modified residue" description="N6-(pyridoxal phosphate)lysine" evidence="7 8">
    <location>
        <position position="58"/>
    </location>
</feature>
<dbReference type="GO" id="GO:0030632">
    <property type="term" value="P:D-alanine biosynthetic process"/>
    <property type="evidence" value="ECO:0007669"/>
    <property type="project" value="UniProtKB-UniRule"/>
</dbReference>
<name>A0A2S9IZD4_9HYPH</name>
<evidence type="ECO:0000256" key="7">
    <source>
        <dbReference type="HAMAP-Rule" id="MF_01201"/>
    </source>
</evidence>
<comment type="pathway">
    <text evidence="7">Amino-acid biosynthesis; D-alanine biosynthesis; D-alanine from L-alanine: step 1/1.</text>
</comment>
<evidence type="ECO:0000256" key="9">
    <source>
        <dbReference type="PIRSR" id="PIRSR600821-52"/>
    </source>
</evidence>
<accession>A0A2S9IZD4</accession>
<dbReference type="PANTHER" id="PTHR30511:SF0">
    <property type="entry name" value="ALANINE RACEMASE, CATABOLIC-RELATED"/>
    <property type="match status" value="1"/>
</dbReference>
<keyword evidence="5 7" id="KW-0663">Pyridoxal phosphate</keyword>
<feature type="binding site" evidence="7 9">
    <location>
        <position position="330"/>
    </location>
    <ligand>
        <name>substrate</name>
    </ligand>
</feature>
<feature type="domain" description="Alanine racemase C-terminal" evidence="10">
    <location>
        <begin position="250"/>
        <end position="387"/>
    </location>
</feature>
<dbReference type="PANTHER" id="PTHR30511">
    <property type="entry name" value="ALANINE RACEMASE"/>
    <property type="match status" value="1"/>
</dbReference>
<comment type="cofactor">
    <cofactor evidence="2 7 8">
        <name>pyridoxal 5'-phosphate</name>
        <dbReference type="ChEBI" id="CHEBI:597326"/>
    </cofactor>
</comment>
<dbReference type="CDD" id="cd00430">
    <property type="entry name" value="PLPDE_III_AR"/>
    <property type="match status" value="1"/>
</dbReference>
<evidence type="ECO:0000259" key="10">
    <source>
        <dbReference type="SMART" id="SM01005"/>
    </source>
</evidence>
<dbReference type="GO" id="GO:0030170">
    <property type="term" value="F:pyridoxal phosphate binding"/>
    <property type="evidence" value="ECO:0007669"/>
    <property type="project" value="UniProtKB-UniRule"/>
</dbReference>
<dbReference type="EC" id="5.1.1.1" evidence="4 7"/>
<evidence type="ECO:0000313" key="11">
    <source>
        <dbReference type="EMBL" id="PRD45893.1"/>
    </source>
</evidence>
<dbReference type="PROSITE" id="PS00395">
    <property type="entry name" value="ALANINE_RACEMASE"/>
    <property type="match status" value="1"/>
</dbReference>
<gene>
    <name evidence="11" type="primary">alr</name>
    <name evidence="11" type="ORF">C5748_01805</name>
</gene>
<comment type="caution">
    <text evidence="11">The sequence shown here is derived from an EMBL/GenBank/DDBJ whole genome shotgun (WGS) entry which is preliminary data.</text>
</comment>
<keyword evidence="6 7" id="KW-0413">Isomerase</keyword>
<dbReference type="Gene3D" id="2.40.37.10">
    <property type="entry name" value="Lyase, Ornithine Decarboxylase, Chain A, domain 1"/>
    <property type="match status" value="1"/>
</dbReference>
<proteinExistence type="inferred from homology"/>
<dbReference type="InterPro" id="IPR011079">
    <property type="entry name" value="Ala_racemase_C"/>
</dbReference>
<evidence type="ECO:0000256" key="2">
    <source>
        <dbReference type="ARBA" id="ARBA00001933"/>
    </source>
</evidence>
<evidence type="ECO:0000313" key="12">
    <source>
        <dbReference type="Proteomes" id="UP000239434"/>
    </source>
</evidence>
<dbReference type="SUPFAM" id="SSF51419">
    <property type="entry name" value="PLP-binding barrel"/>
    <property type="match status" value="1"/>
</dbReference>
<comment type="catalytic activity">
    <reaction evidence="1 7">
        <text>L-alanine = D-alanine</text>
        <dbReference type="Rhea" id="RHEA:20249"/>
        <dbReference type="ChEBI" id="CHEBI:57416"/>
        <dbReference type="ChEBI" id="CHEBI:57972"/>
        <dbReference type="EC" id="5.1.1.1"/>
    </reaction>
</comment>
<dbReference type="Pfam" id="PF01168">
    <property type="entry name" value="Ala_racemase_N"/>
    <property type="match status" value="1"/>
</dbReference>
<sequence length="393" mass="41679">MSVKPKLTSTSLERPVLTTGADRLLAGGRLTIDLDALVDNWKSLDARSRPGRAAAVVKADAYGCGIAQIVPALTAAGCENFFVALPEEGLRVRHAAPRARIFVLNGLFDDAAPAFTDADLIPVLGSDHEIAIWAKHGRRKPCAIHVDTGMNRLGLMPDEAIGFAGTAKSVRPVFLMSHLACADTPSSDKNRQQLESFQKVRAAFGDIESSFANSAGIFLGLDYIFDLTRPGIALYGGEAVGGTANPMKPVVTAETRIVQIRRTAKGETAGYGATMTLDGDTRIAVCSTGYADGYPRSASGSGVPLRTALAEGAHGFIAGRRVPVLGRVTMDLTSFDVTEVPEDEISIGDHIELFGPNIALDDVARAAGTIGYELLTGLGKRYHRRYIGGEALR</sequence>
<dbReference type="UniPathway" id="UPA00042">
    <property type="reaction ID" value="UER00497"/>
</dbReference>
<evidence type="ECO:0000256" key="5">
    <source>
        <dbReference type="ARBA" id="ARBA00022898"/>
    </source>
</evidence>
<dbReference type="GO" id="GO:0005829">
    <property type="term" value="C:cytosol"/>
    <property type="evidence" value="ECO:0007669"/>
    <property type="project" value="TreeGrafter"/>
</dbReference>
<reference evidence="11 12" key="1">
    <citation type="submission" date="2018-02" db="EMBL/GenBank/DDBJ databases">
        <title>The draft genome of Phyllobacterium sp. 1N-3.</title>
        <authorList>
            <person name="Liu L."/>
            <person name="Li L."/>
            <person name="Zhang X."/>
            <person name="Wang T."/>
            <person name="Liang L."/>
        </authorList>
    </citation>
    <scope>NUCLEOTIDE SEQUENCE [LARGE SCALE GENOMIC DNA]</scope>
    <source>
        <strain evidence="11 12">1N-3</strain>
    </source>
</reference>